<dbReference type="GO" id="GO:0006508">
    <property type="term" value="P:proteolysis"/>
    <property type="evidence" value="ECO:0007669"/>
    <property type="project" value="InterPro"/>
</dbReference>
<dbReference type="Proteomes" id="UP000025227">
    <property type="component" value="Unplaced"/>
</dbReference>
<dbReference type="AlphaFoldDB" id="A0A7I5E9Z3"/>
<feature type="compositionally biased region" description="Polar residues" evidence="3">
    <location>
        <begin position="476"/>
        <end position="490"/>
    </location>
</feature>
<evidence type="ECO:0000256" key="2">
    <source>
        <dbReference type="SAM" id="Coils"/>
    </source>
</evidence>
<dbReference type="InterPro" id="IPR008737">
    <property type="entry name" value="DUF1758"/>
</dbReference>
<evidence type="ECO:0000256" key="3">
    <source>
        <dbReference type="SAM" id="MobiDB-lite"/>
    </source>
</evidence>
<dbReference type="PROSITE" id="PS00141">
    <property type="entry name" value="ASP_PROTEASE"/>
    <property type="match status" value="1"/>
</dbReference>
<feature type="region of interest" description="Disordered" evidence="3">
    <location>
        <begin position="754"/>
        <end position="778"/>
    </location>
</feature>
<protein>
    <submittedName>
        <fullName evidence="6">Peptidase A2 domain-containing protein</fullName>
    </submittedName>
</protein>
<evidence type="ECO:0000313" key="6">
    <source>
        <dbReference type="WBParaSite" id="HCON_00095070-00001"/>
    </source>
</evidence>
<dbReference type="PROSITE" id="PS50175">
    <property type="entry name" value="ASP_PROT_RETROV"/>
    <property type="match status" value="1"/>
</dbReference>
<name>A0A7I5E9Z3_HAECO</name>
<dbReference type="Pfam" id="PF05585">
    <property type="entry name" value="DUF1758"/>
    <property type="match status" value="1"/>
</dbReference>
<sequence length="953" mass="106657">MAEIQLFKTKITHACKLIRSSESDLKLLDNPLTFPTEKEECEVYIREKTAQLNHLITTITKAKQLHDTYVDKAIETISSRSEQKDREKLMLELNNHMELESNGLEIAIIQWLSKMEFRKEELAQQASSIAEATSIANQAASSQHNSHSGGDTLNTLYDRSIRVRRPLLEVPTFSGDYREFNTFWSVFESLIHNETDLSDQEKFLFLKQALKGKAAASISSIPVIGDKYNVALNILKKQYDRSSGIADILINEIEHLPRAQENSRSCRNTFNSISSRIVHLEQTGVPMNADRVWRRLILSKFTENICSQVIKKENQSGTGFEVKDILDAVDEIITLQETTELTTKTLFGTQTAQAIQNNARGHNGGRKKMKQFPSHRLRHTCLCGESHSPQQCARFPTPEARRMEAKRQRVCWKCFDKTHGSRFCTAMGSCPKCQEDHHASLCIRSSSGLESMNLPNRRQNPPPNSTQHGAARMPLPSQTNRFRQPTPRNSNDSRETNRVQTLHAAPARNFTTESERPVSGQCVLQMASALIFNEVSGDYQPITILLDSGAQKSFIKADMRNRLRLPTISSTSFTTTGMGELQETFKSNKVKVTLKGLRSSRKLQGLSVFTKEKLTTTTKTALLSGADKSFIKREKIIVAQQTLRPPEVSPDLLIGQDLLNQVIEHQNPVLKLPSGLVLTSTIFGYTISGTGSIPNSMKQVRDVQCGSLIVATPPISSKDYSKTVKNISGAEAPLANIRDPIPFRRSAAKARLKRISKLPPEGTPRKKKGPTGQPKTTLRPHLVLQDDGGVFSSKNARDTFYALLDSVKDIKRKLNRMEDRLRRLDERIHTLDLRTQQVTQTELFRPGAPQCPTVPTTRCCYMIGHQAADGQIRSAILQSSTGRIAPKPVNRLIPLELHSSSHDQNEESPTYRAKATTSRKPSPSSRKKADAPMRCQTPRAAKNQVPLITSLSS</sequence>
<accession>A0A7I5E9Z3</accession>
<keyword evidence="2" id="KW-0175">Coiled coil</keyword>
<reference evidence="6" key="1">
    <citation type="submission" date="2020-12" db="UniProtKB">
        <authorList>
            <consortium name="WormBaseParasite"/>
        </authorList>
    </citation>
    <scope>IDENTIFICATION</scope>
    <source>
        <strain evidence="6">MHco3</strain>
    </source>
</reference>
<feature type="compositionally biased region" description="Low complexity" evidence="3">
    <location>
        <begin position="914"/>
        <end position="924"/>
    </location>
</feature>
<dbReference type="InterPro" id="IPR005312">
    <property type="entry name" value="DUF1759"/>
</dbReference>
<evidence type="ECO:0000313" key="5">
    <source>
        <dbReference type="Proteomes" id="UP000025227"/>
    </source>
</evidence>
<dbReference type="InterPro" id="IPR021109">
    <property type="entry name" value="Peptidase_aspartic_dom_sf"/>
</dbReference>
<dbReference type="Pfam" id="PF03564">
    <property type="entry name" value="DUF1759"/>
    <property type="match status" value="1"/>
</dbReference>
<dbReference type="PANTHER" id="PTHR47331">
    <property type="entry name" value="PHD-TYPE DOMAIN-CONTAINING PROTEIN"/>
    <property type="match status" value="1"/>
</dbReference>
<dbReference type="WBParaSite" id="HCON_00095070-00001">
    <property type="protein sequence ID" value="HCON_00095070-00001"/>
    <property type="gene ID" value="HCON_00095070"/>
</dbReference>
<keyword evidence="5" id="KW-1185">Reference proteome</keyword>
<feature type="coiled-coil region" evidence="2">
    <location>
        <begin position="807"/>
        <end position="834"/>
    </location>
</feature>
<dbReference type="OrthoDB" id="5857529at2759"/>
<dbReference type="InterPro" id="IPR001969">
    <property type="entry name" value="Aspartic_peptidase_AS"/>
</dbReference>
<organism evidence="5 6">
    <name type="scientific">Haemonchus contortus</name>
    <name type="common">Barber pole worm</name>
    <dbReference type="NCBI Taxonomy" id="6289"/>
    <lineage>
        <taxon>Eukaryota</taxon>
        <taxon>Metazoa</taxon>
        <taxon>Ecdysozoa</taxon>
        <taxon>Nematoda</taxon>
        <taxon>Chromadorea</taxon>
        <taxon>Rhabditida</taxon>
        <taxon>Rhabditina</taxon>
        <taxon>Rhabditomorpha</taxon>
        <taxon>Strongyloidea</taxon>
        <taxon>Trichostrongylidae</taxon>
        <taxon>Haemonchus</taxon>
    </lineage>
</organism>
<evidence type="ECO:0000256" key="1">
    <source>
        <dbReference type="ARBA" id="ARBA00022801"/>
    </source>
</evidence>
<feature type="region of interest" description="Disordered" evidence="3">
    <location>
        <begin position="450"/>
        <end position="498"/>
    </location>
</feature>
<dbReference type="InterPro" id="IPR001995">
    <property type="entry name" value="Peptidase_A2_cat"/>
</dbReference>
<feature type="domain" description="Peptidase A2" evidence="4">
    <location>
        <begin position="542"/>
        <end position="658"/>
    </location>
</feature>
<proteinExistence type="predicted"/>
<evidence type="ECO:0000259" key="4">
    <source>
        <dbReference type="PROSITE" id="PS50175"/>
    </source>
</evidence>
<keyword evidence="1" id="KW-0378">Hydrolase</keyword>
<dbReference type="GO" id="GO:0004190">
    <property type="term" value="F:aspartic-type endopeptidase activity"/>
    <property type="evidence" value="ECO:0007669"/>
    <property type="project" value="InterPro"/>
</dbReference>
<dbReference type="PANTHER" id="PTHR47331:SF5">
    <property type="entry name" value="RIBONUCLEASE H"/>
    <property type="match status" value="1"/>
</dbReference>
<feature type="region of interest" description="Disordered" evidence="3">
    <location>
        <begin position="897"/>
        <end position="953"/>
    </location>
</feature>
<dbReference type="Gene3D" id="2.40.70.10">
    <property type="entry name" value="Acid Proteases"/>
    <property type="match status" value="1"/>
</dbReference>